<organism evidence="2 3">
    <name type="scientific">Portunus trituberculatus</name>
    <name type="common">Swimming crab</name>
    <name type="synonym">Neptunus trituberculatus</name>
    <dbReference type="NCBI Taxonomy" id="210409"/>
    <lineage>
        <taxon>Eukaryota</taxon>
        <taxon>Metazoa</taxon>
        <taxon>Ecdysozoa</taxon>
        <taxon>Arthropoda</taxon>
        <taxon>Crustacea</taxon>
        <taxon>Multicrustacea</taxon>
        <taxon>Malacostraca</taxon>
        <taxon>Eumalacostraca</taxon>
        <taxon>Eucarida</taxon>
        <taxon>Decapoda</taxon>
        <taxon>Pleocyemata</taxon>
        <taxon>Brachyura</taxon>
        <taxon>Eubrachyura</taxon>
        <taxon>Portunoidea</taxon>
        <taxon>Portunidae</taxon>
        <taxon>Portuninae</taxon>
        <taxon>Portunus</taxon>
    </lineage>
</organism>
<feature type="region of interest" description="Disordered" evidence="1">
    <location>
        <begin position="1"/>
        <end position="31"/>
    </location>
</feature>
<evidence type="ECO:0000313" key="2">
    <source>
        <dbReference type="EMBL" id="MPC73621.1"/>
    </source>
</evidence>
<protein>
    <submittedName>
        <fullName evidence="2">Uncharacterized protein</fullName>
    </submittedName>
</protein>
<reference evidence="2 3" key="1">
    <citation type="submission" date="2019-05" db="EMBL/GenBank/DDBJ databases">
        <title>Another draft genome of Portunus trituberculatus and its Hox gene families provides insights of decapod evolution.</title>
        <authorList>
            <person name="Jeong J.-H."/>
            <person name="Song I."/>
            <person name="Kim S."/>
            <person name="Choi T."/>
            <person name="Kim D."/>
            <person name="Ryu S."/>
            <person name="Kim W."/>
        </authorList>
    </citation>
    <scope>NUCLEOTIDE SEQUENCE [LARGE SCALE GENOMIC DNA]</scope>
    <source>
        <tissue evidence="2">Muscle</tissue>
    </source>
</reference>
<gene>
    <name evidence="2" type="ORF">E2C01_067956</name>
</gene>
<evidence type="ECO:0000256" key="1">
    <source>
        <dbReference type="SAM" id="MobiDB-lite"/>
    </source>
</evidence>
<evidence type="ECO:0000313" key="3">
    <source>
        <dbReference type="Proteomes" id="UP000324222"/>
    </source>
</evidence>
<dbReference type="AlphaFoldDB" id="A0A5B7HL80"/>
<name>A0A5B7HL80_PORTR</name>
<sequence>MRLFGPAGSNSSDGSVKLPPDDTGGRSTSGGSLSCFFYLMRCLGRVTEGRGVSGGWWQIVRRGRK</sequence>
<accession>A0A5B7HL80</accession>
<keyword evidence="3" id="KW-1185">Reference proteome</keyword>
<proteinExistence type="predicted"/>
<dbReference type="EMBL" id="VSRR010037173">
    <property type="protein sequence ID" value="MPC73621.1"/>
    <property type="molecule type" value="Genomic_DNA"/>
</dbReference>
<dbReference type="Proteomes" id="UP000324222">
    <property type="component" value="Unassembled WGS sequence"/>
</dbReference>
<comment type="caution">
    <text evidence="2">The sequence shown here is derived from an EMBL/GenBank/DDBJ whole genome shotgun (WGS) entry which is preliminary data.</text>
</comment>